<gene>
    <name evidence="1" type="ORF">I2H38_00800</name>
</gene>
<name>A0A931FQL5_9HYPH</name>
<comment type="caution">
    <text evidence="1">The sequence shown here is derived from an EMBL/GenBank/DDBJ whole genome shotgun (WGS) entry which is preliminary data.</text>
</comment>
<keyword evidence="2" id="KW-1185">Reference proteome</keyword>
<dbReference type="EMBL" id="JADQDO010000001">
    <property type="protein sequence ID" value="MBF9231906.1"/>
    <property type="molecule type" value="Genomic_DNA"/>
</dbReference>
<protein>
    <submittedName>
        <fullName evidence="1">Uncharacterized protein</fullName>
    </submittedName>
</protein>
<accession>A0A931FQL5</accession>
<evidence type="ECO:0000313" key="2">
    <source>
        <dbReference type="Proteomes" id="UP000599312"/>
    </source>
</evidence>
<proteinExistence type="predicted"/>
<dbReference type="AlphaFoldDB" id="A0A931FQL5"/>
<evidence type="ECO:0000313" key="1">
    <source>
        <dbReference type="EMBL" id="MBF9231906.1"/>
    </source>
</evidence>
<dbReference type="RefSeq" id="WP_196269899.1">
    <property type="nucleotide sequence ID" value="NZ_JADQDO010000001.1"/>
</dbReference>
<reference evidence="1" key="1">
    <citation type="submission" date="2020-11" db="EMBL/GenBank/DDBJ databases">
        <authorList>
            <person name="Kim M.K."/>
        </authorList>
    </citation>
    <scope>NUCLEOTIDE SEQUENCE</scope>
    <source>
        <strain evidence="1">BT350</strain>
    </source>
</reference>
<dbReference type="Proteomes" id="UP000599312">
    <property type="component" value="Unassembled WGS sequence"/>
</dbReference>
<organism evidence="1 2">
    <name type="scientific">Microvirga alba</name>
    <dbReference type="NCBI Taxonomy" id="2791025"/>
    <lineage>
        <taxon>Bacteria</taxon>
        <taxon>Pseudomonadati</taxon>
        <taxon>Pseudomonadota</taxon>
        <taxon>Alphaproteobacteria</taxon>
        <taxon>Hyphomicrobiales</taxon>
        <taxon>Methylobacteriaceae</taxon>
        <taxon>Microvirga</taxon>
    </lineage>
</organism>
<sequence length="113" mass="12781">MLAKAIVTLPTPTDLRLVAQRFVDHAIEPRLSPTDVSAIVQDLGYPDLESFCRDVGLPDHITERWKRFGVSSEMGQIFAFLGLQRSRVRDAVDEFEATRNVGLDEFFCERGLI</sequence>